<dbReference type="PANTHER" id="PTHR46972">
    <property type="entry name" value="MONOOXYGENASE ASQM-RELATED"/>
    <property type="match status" value="1"/>
</dbReference>
<name>A0A1E3Q046_LIPST</name>
<dbReference type="SUPFAM" id="SSF51905">
    <property type="entry name" value="FAD/NAD(P)-binding domain"/>
    <property type="match status" value="1"/>
</dbReference>
<evidence type="ECO:0000259" key="5">
    <source>
        <dbReference type="Pfam" id="PF01494"/>
    </source>
</evidence>
<keyword evidence="1" id="KW-0285">Flavoprotein</keyword>
<keyword evidence="7" id="KW-1185">Reference proteome</keyword>
<dbReference type="OrthoDB" id="3984218at2759"/>
<evidence type="ECO:0000256" key="3">
    <source>
        <dbReference type="ARBA" id="ARBA00023002"/>
    </source>
</evidence>
<organism evidence="6 7">
    <name type="scientific">Lipomyces starkeyi NRRL Y-11557</name>
    <dbReference type="NCBI Taxonomy" id="675824"/>
    <lineage>
        <taxon>Eukaryota</taxon>
        <taxon>Fungi</taxon>
        <taxon>Dikarya</taxon>
        <taxon>Ascomycota</taxon>
        <taxon>Saccharomycotina</taxon>
        <taxon>Lipomycetes</taxon>
        <taxon>Lipomycetales</taxon>
        <taxon>Lipomycetaceae</taxon>
        <taxon>Lipomyces</taxon>
    </lineage>
</organism>
<dbReference type="STRING" id="675824.A0A1E3Q046"/>
<dbReference type="HAMAP" id="MF_00845">
    <property type="entry name" value="TetX_monooxygenase"/>
    <property type="match status" value="1"/>
</dbReference>
<evidence type="ECO:0000256" key="1">
    <source>
        <dbReference type="ARBA" id="ARBA00022630"/>
    </source>
</evidence>
<gene>
    <name evidence="6" type="ORF">LIPSTDRAFT_119680</name>
</gene>
<dbReference type="AlphaFoldDB" id="A0A1E3Q046"/>
<proteinExistence type="inferred from homology"/>
<dbReference type="Proteomes" id="UP000094385">
    <property type="component" value="Unassembled WGS sequence"/>
</dbReference>
<dbReference type="EMBL" id="KV454299">
    <property type="protein sequence ID" value="ODQ70970.1"/>
    <property type="molecule type" value="Genomic_DNA"/>
</dbReference>
<accession>A0A1E3Q046</accession>
<dbReference type="InterPro" id="IPR043683">
    <property type="entry name" value="TetX_monooxygenase"/>
</dbReference>
<keyword evidence="3" id="KW-0560">Oxidoreductase</keyword>
<dbReference type="GO" id="GO:0071949">
    <property type="term" value="F:FAD binding"/>
    <property type="evidence" value="ECO:0007669"/>
    <property type="project" value="InterPro"/>
</dbReference>
<evidence type="ECO:0000313" key="6">
    <source>
        <dbReference type="EMBL" id="ODQ70970.1"/>
    </source>
</evidence>
<evidence type="ECO:0000313" key="7">
    <source>
        <dbReference type="Proteomes" id="UP000094385"/>
    </source>
</evidence>
<feature type="domain" description="FAD-binding" evidence="5">
    <location>
        <begin position="6"/>
        <end position="338"/>
    </location>
</feature>
<sequence>MASRSIAIIGAGPGGLTLARLLQLHDLPCSIYEAEENREERNQGGTLDLQPRAGQRALKEAGLLEEFRKYSRPEGEKDKIVLYDGTVLWDENEQDNHGPEELTNRPEIDRTQLRQILLDSVKPESIRWSKKLVRVEAVQGDQYNLHFEDSVEEGFDLVVGADGAWSKVRRLLSAATPFYSGITVVELWARDVEKANPALSKYVGDGSMFMFDEGRAIISQRNGNNCIRTYACVRQPESWVKTCGIDWTQHNAAKQALLDRYFANCSSDLKHLVLDSSEGLIPRILYMLPIGYKWDTCPGVTLLGDAAHLMTPFAGVGVNLAMADALDLASELVSRKEGRVAKLFSDKHNITSAIGAYEKSMYERGEKYAQKTWHGLQAHFSATGGRERAEKIRKHAAARNVA</sequence>
<evidence type="ECO:0000256" key="2">
    <source>
        <dbReference type="ARBA" id="ARBA00022827"/>
    </source>
</evidence>
<dbReference type="Gene3D" id="3.50.50.60">
    <property type="entry name" value="FAD/NAD(P)-binding domain"/>
    <property type="match status" value="1"/>
</dbReference>
<evidence type="ECO:0000256" key="4">
    <source>
        <dbReference type="ARBA" id="ARBA00023033"/>
    </source>
</evidence>
<dbReference type="PANTHER" id="PTHR46972:SF1">
    <property type="entry name" value="FAD DEPENDENT OXIDOREDUCTASE DOMAIN-CONTAINING PROTEIN"/>
    <property type="match status" value="1"/>
</dbReference>
<dbReference type="InterPro" id="IPR002938">
    <property type="entry name" value="FAD-bd"/>
</dbReference>
<dbReference type="Pfam" id="PF01494">
    <property type="entry name" value="FAD_binding_3"/>
    <property type="match status" value="1"/>
</dbReference>
<dbReference type="GO" id="GO:0046677">
    <property type="term" value="P:response to antibiotic"/>
    <property type="evidence" value="ECO:0007669"/>
    <property type="project" value="InterPro"/>
</dbReference>
<keyword evidence="2" id="KW-0274">FAD</keyword>
<protein>
    <recommendedName>
        <fullName evidence="5">FAD-binding domain-containing protein</fullName>
    </recommendedName>
</protein>
<keyword evidence="4" id="KW-0503">Monooxygenase</keyword>
<dbReference type="InterPro" id="IPR036188">
    <property type="entry name" value="FAD/NAD-bd_sf"/>
</dbReference>
<dbReference type="GO" id="GO:0004497">
    <property type="term" value="F:monooxygenase activity"/>
    <property type="evidence" value="ECO:0007669"/>
    <property type="project" value="UniProtKB-KW"/>
</dbReference>
<dbReference type="PRINTS" id="PR00420">
    <property type="entry name" value="RNGMNOXGNASE"/>
</dbReference>
<reference evidence="6 7" key="1">
    <citation type="journal article" date="2016" name="Proc. Natl. Acad. Sci. U.S.A.">
        <title>Comparative genomics of biotechnologically important yeasts.</title>
        <authorList>
            <person name="Riley R."/>
            <person name="Haridas S."/>
            <person name="Wolfe K.H."/>
            <person name="Lopes M.R."/>
            <person name="Hittinger C.T."/>
            <person name="Goeker M."/>
            <person name="Salamov A.A."/>
            <person name="Wisecaver J.H."/>
            <person name="Long T.M."/>
            <person name="Calvey C.H."/>
            <person name="Aerts A.L."/>
            <person name="Barry K.W."/>
            <person name="Choi C."/>
            <person name="Clum A."/>
            <person name="Coughlan A.Y."/>
            <person name="Deshpande S."/>
            <person name="Douglass A.P."/>
            <person name="Hanson S.J."/>
            <person name="Klenk H.-P."/>
            <person name="LaButti K.M."/>
            <person name="Lapidus A."/>
            <person name="Lindquist E.A."/>
            <person name="Lipzen A.M."/>
            <person name="Meier-Kolthoff J.P."/>
            <person name="Ohm R.A."/>
            <person name="Otillar R.P."/>
            <person name="Pangilinan J.L."/>
            <person name="Peng Y."/>
            <person name="Rokas A."/>
            <person name="Rosa C.A."/>
            <person name="Scheuner C."/>
            <person name="Sibirny A.A."/>
            <person name="Slot J.C."/>
            <person name="Stielow J.B."/>
            <person name="Sun H."/>
            <person name="Kurtzman C.P."/>
            <person name="Blackwell M."/>
            <person name="Grigoriev I.V."/>
            <person name="Jeffries T.W."/>
        </authorList>
    </citation>
    <scope>NUCLEOTIDE SEQUENCE [LARGE SCALE GENOMIC DNA]</scope>
    <source>
        <strain evidence="6 7">NRRL Y-11557</strain>
    </source>
</reference>